<evidence type="ECO:0000256" key="3">
    <source>
        <dbReference type="ARBA" id="ARBA00037338"/>
    </source>
</evidence>
<dbReference type="EMBL" id="JPOX01000005">
    <property type="protein sequence ID" value="KFX51174.1"/>
    <property type="molecule type" value="Genomic_DNA"/>
</dbReference>
<evidence type="ECO:0000256" key="4">
    <source>
        <dbReference type="ARBA" id="ARBA00037931"/>
    </source>
</evidence>
<dbReference type="eggNOG" id="KOG0322">
    <property type="taxonomic scope" value="Eukaryota"/>
</dbReference>
<dbReference type="InterPro" id="IPR036322">
    <property type="entry name" value="WD40_repeat_dom_sf"/>
</dbReference>
<protein>
    <recommendedName>
        <fullName evidence="6">ASTRA-associated protein 1</fullName>
    </recommendedName>
</protein>
<dbReference type="HOGENOM" id="CLU_980648_0_0_1"/>
<dbReference type="PANTHER" id="PTHR19854">
    <property type="entry name" value="TRANSDUCIN BETA-LIKE 3"/>
    <property type="match status" value="1"/>
</dbReference>
<organism evidence="8">
    <name type="scientific">Talaromyces marneffei PM1</name>
    <dbReference type="NCBI Taxonomy" id="1077442"/>
    <lineage>
        <taxon>Eukaryota</taxon>
        <taxon>Fungi</taxon>
        <taxon>Dikarya</taxon>
        <taxon>Ascomycota</taxon>
        <taxon>Pezizomycotina</taxon>
        <taxon>Eurotiomycetes</taxon>
        <taxon>Eurotiomycetidae</taxon>
        <taxon>Eurotiales</taxon>
        <taxon>Trichocomaceae</taxon>
        <taxon>Talaromyces</taxon>
        <taxon>Talaromyces sect. Talaromyces</taxon>
    </lineage>
</organism>
<dbReference type="SUPFAM" id="SSF50978">
    <property type="entry name" value="WD40 repeat-like"/>
    <property type="match status" value="1"/>
</dbReference>
<comment type="similarity">
    <text evidence="4">Belongs to the WD repeat ASA1 family.</text>
</comment>
<gene>
    <name evidence="8" type="ORF">GQ26_0050450</name>
</gene>
<feature type="repeat" description="WD" evidence="7">
    <location>
        <begin position="21"/>
        <end position="62"/>
    </location>
</feature>
<evidence type="ECO:0000256" key="2">
    <source>
        <dbReference type="ARBA" id="ARBA00022737"/>
    </source>
</evidence>
<proteinExistence type="inferred from homology"/>
<dbReference type="PANTHER" id="PTHR19854:SF1">
    <property type="entry name" value="GUANINE NUCLEOTIDE-BINDING PROTEIN SUBUNIT BETA-LIKE PROTEIN 1"/>
    <property type="match status" value="1"/>
</dbReference>
<dbReference type="SMART" id="SM00320">
    <property type="entry name" value="WD40"/>
    <property type="match status" value="2"/>
</dbReference>
<dbReference type="PROSITE" id="PS50294">
    <property type="entry name" value="WD_REPEATS_REGION"/>
    <property type="match status" value="1"/>
</dbReference>
<dbReference type="InterPro" id="IPR015943">
    <property type="entry name" value="WD40/YVTN_repeat-like_dom_sf"/>
</dbReference>
<dbReference type="AlphaFoldDB" id="A0A093VMF8"/>
<name>A0A093VMF8_TALMA</name>
<accession>A0A093VMF8</accession>
<dbReference type="InterPro" id="IPR001680">
    <property type="entry name" value="WD40_rpt"/>
</dbReference>
<dbReference type="Gene3D" id="2.130.10.10">
    <property type="entry name" value="YVTN repeat-like/Quinoprotein amine dehydrogenase"/>
    <property type="match status" value="1"/>
</dbReference>
<keyword evidence="2" id="KW-0677">Repeat</keyword>
<evidence type="ECO:0000256" key="1">
    <source>
        <dbReference type="ARBA" id="ARBA00022574"/>
    </source>
</evidence>
<dbReference type="PROSITE" id="PS00678">
    <property type="entry name" value="WD_REPEATS_1"/>
    <property type="match status" value="1"/>
</dbReference>
<comment type="subunit">
    <text evidence="5">Component of the ASTRA chromatin remodeling machinery complex.</text>
</comment>
<reference evidence="8" key="1">
    <citation type="journal article" date="2014" name="PLoS Genet.">
        <title>Signature Gene Expression Reveals Novel Clues to the Molecular Mechanisms of Dimorphic Transition in Penicillium marneffei.</title>
        <authorList>
            <person name="Yang E."/>
            <person name="Wang G."/>
            <person name="Cai J."/>
            <person name="Woo P.C."/>
            <person name="Lau S.K."/>
            <person name="Yuen K.-Y."/>
            <person name="Chow W.-N."/>
            <person name="Lin X."/>
        </authorList>
    </citation>
    <scope>NUCLEOTIDE SEQUENCE [LARGE SCALE GENOMIC DNA]</scope>
    <source>
        <strain evidence="8">PM1</strain>
    </source>
</reference>
<sequence length="284" mass="31508">MSTSTTIQQQNLPPATPRYILRGHASAVQALHFFASNTRLISADADGWVIIWDVATKRARAVWKAHEGAVLEVKGYKMGQGMIIYTHGRDHKLRVWRIQSPTEEELLSRVLPVERSKDAENQAPTPEPWLLHSLPVNALNFCAFTLCFIPASLDGKVDDTEGEAYFAVPNALNSGAIDISHLPSERRVSTIPADSSVQTGMVMAVKILIDNSKPQETLVYMLSGYEDGHVMVHVSRPPSSPPKLGTGLRRTSRNLIVSRFCHWTVCKLRRIGCPILSTLHLPML</sequence>
<comment type="caution">
    <text evidence="8">The sequence shown here is derived from an EMBL/GenBank/DDBJ whole genome shotgun (WGS) entry which is preliminary data.</text>
</comment>
<evidence type="ECO:0000256" key="7">
    <source>
        <dbReference type="PROSITE-ProRule" id="PRU00221"/>
    </source>
</evidence>
<evidence type="ECO:0000256" key="5">
    <source>
        <dbReference type="ARBA" id="ARBA00038749"/>
    </source>
</evidence>
<dbReference type="PROSITE" id="PS50082">
    <property type="entry name" value="WD_REPEATS_2"/>
    <property type="match status" value="1"/>
</dbReference>
<evidence type="ECO:0000313" key="8">
    <source>
        <dbReference type="EMBL" id="KFX51174.1"/>
    </source>
</evidence>
<evidence type="ECO:0000256" key="6">
    <source>
        <dbReference type="ARBA" id="ARBA00040563"/>
    </source>
</evidence>
<dbReference type="InterPro" id="IPR019775">
    <property type="entry name" value="WD40_repeat_CS"/>
</dbReference>
<dbReference type="Pfam" id="PF00400">
    <property type="entry name" value="WD40"/>
    <property type="match status" value="1"/>
</dbReference>
<comment type="function">
    <text evidence="3">Component of the ASTRA complex involved in chromatin remodeling.</text>
</comment>
<keyword evidence="1 7" id="KW-0853">WD repeat</keyword>